<dbReference type="eggNOG" id="COG1309">
    <property type="taxonomic scope" value="Bacteria"/>
</dbReference>
<evidence type="ECO:0000259" key="5">
    <source>
        <dbReference type="PROSITE" id="PS50977"/>
    </source>
</evidence>
<proteinExistence type="predicted"/>
<dbReference type="EMBL" id="CP001700">
    <property type="protein sequence ID" value="ACU70583.1"/>
    <property type="molecule type" value="Genomic_DNA"/>
</dbReference>
<dbReference type="InterPro" id="IPR009057">
    <property type="entry name" value="Homeodomain-like_sf"/>
</dbReference>
<dbReference type="PRINTS" id="PR00455">
    <property type="entry name" value="HTHTETR"/>
</dbReference>
<dbReference type="Gene3D" id="1.10.357.10">
    <property type="entry name" value="Tetracycline Repressor, domain 2"/>
    <property type="match status" value="1"/>
</dbReference>
<keyword evidence="1" id="KW-0805">Transcription regulation</keyword>
<dbReference type="RefSeq" id="WP_012785877.1">
    <property type="nucleotide sequence ID" value="NC_013131.1"/>
</dbReference>
<organism evidence="6 7">
    <name type="scientific">Catenulispora acidiphila (strain DSM 44928 / JCM 14897 / NBRC 102108 / NRRL B-24433 / ID139908)</name>
    <dbReference type="NCBI Taxonomy" id="479433"/>
    <lineage>
        <taxon>Bacteria</taxon>
        <taxon>Bacillati</taxon>
        <taxon>Actinomycetota</taxon>
        <taxon>Actinomycetes</taxon>
        <taxon>Catenulisporales</taxon>
        <taxon>Catenulisporaceae</taxon>
        <taxon>Catenulispora</taxon>
    </lineage>
</organism>
<evidence type="ECO:0000256" key="2">
    <source>
        <dbReference type="ARBA" id="ARBA00023125"/>
    </source>
</evidence>
<dbReference type="InterPro" id="IPR050109">
    <property type="entry name" value="HTH-type_TetR-like_transc_reg"/>
</dbReference>
<sequence length="206" mass="21770">MGLREQKKHQTRTALSDAALALFTEHGFDQVTVAEVAAAAGVSVNTAFNYFPTKEDLFFDRQTEVEQRLATWVRTRPPGTTPTAAIRDGLLQALAESDPTLGLSKQANTFWRTVDASTSLQARAREIADRAEAALAAALAEEAPPSDPLPHLLAAALAATFRAVVGEIRRKLTAGEEVEAVRAEVTAAAKAMFAALDGLGGAGSRG</sequence>
<dbReference type="PROSITE" id="PS50977">
    <property type="entry name" value="HTH_TETR_2"/>
    <property type="match status" value="1"/>
</dbReference>
<dbReference type="InParanoid" id="C7QBK6"/>
<reference evidence="6 7" key="1">
    <citation type="journal article" date="2009" name="Stand. Genomic Sci.">
        <title>Complete genome sequence of Catenulispora acidiphila type strain (ID 139908).</title>
        <authorList>
            <person name="Copeland A."/>
            <person name="Lapidus A."/>
            <person name="Glavina Del Rio T."/>
            <person name="Nolan M."/>
            <person name="Lucas S."/>
            <person name="Chen F."/>
            <person name="Tice H."/>
            <person name="Cheng J.F."/>
            <person name="Bruce D."/>
            <person name="Goodwin L."/>
            <person name="Pitluck S."/>
            <person name="Mikhailova N."/>
            <person name="Pati A."/>
            <person name="Ivanova N."/>
            <person name="Mavromatis K."/>
            <person name="Chen A."/>
            <person name="Palaniappan K."/>
            <person name="Chain P."/>
            <person name="Land M."/>
            <person name="Hauser L."/>
            <person name="Chang Y.J."/>
            <person name="Jeffries C.D."/>
            <person name="Chertkov O."/>
            <person name="Brettin T."/>
            <person name="Detter J.C."/>
            <person name="Han C."/>
            <person name="Ali Z."/>
            <person name="Tindall B.J."/>
            <person name="Goker M."/>
            <person name="Bristow J."/>
            <person name="Eisen J.A."/>
            <person name="Markowitz V."/>
            <person name="Hugenholtz P."/>
            <person name="Kyrpides N.C."/>
            <person name="Klenk H.P."/>
        </authorList>
    </citation>
    <scope>NUCLEOTIDE SEQUENCE [LARGE SCALE GENOMIC DNA]</scope>
    <source>
        <strain evidence="7">DSM 44928 / JCM 14897 / NBRC 102108 / NRRL B-24433 / ID139908</strain>
    </source>
</reference>
<dbReference type="Gene3D" id="1.10.10.60">
    <property type="entry name" value="Homeodomain-like"/>
    <property type="match status" value="1"/>
</dbReference>
<dbReference type="InterPro" id="IPR001647">
    <property type="entry name" value="HTH_TetR"/>
</dbReference>
<name>C7QBK6_CATAD</name>
<feature type="DNA-binding region" description="H-T-H motif" evidence="4">
    <location>
        <begin position="32"/>
        <end position="51"/>
    </location>
</feature>
<evidence type="ECO:0000313" key="7">
    <source>
        <dbReference type="Proteomes" id="UP000000851"/>
    </source>
</evidence>
<dbReference type="HOGENOM" id="CLU_069356_2_0_11"/>
<keyword evidence="2 4" id="KW-0238">DNA-binding</keyword>
<dbReference type="STRING" id="479433.Caci_1662"/>
<dbReference type="SUPFAM" id="SSF46689">
    <property type="entry name" value="Homeodomain-like"/>
    <property type="match status" value="1"/>
</dbReference>
<keyword evidence="7" id="KW-1185">Reference proteome</keyword>
<dbReference type="PANTHER" id="PTHR30055:SF234">
    <property type="entry name" value="HTH-TYPE TRANSCRIPTIONAL REGULATOR BETI"/>
    <property type="match status" value="1"/>
</dbReference>
<gene>
    <name evidence="6" type="ordered locus">Caci_1662</name>
</gene>
<evidence type="ECO:0000256" key="4">
    <source>
        <dbReference type="PROSITE-ProRule" id="PRU00335"/>
    </source>
</evidence>
<evidence type="ECO:0000256" key="3">
    <source>
        <dbReference type="ARBA" id="ARBA00023163"/>
    </source>
</evidence>
<evidence type="ECO:0000313" key="6">
    <source>
        <dbReference type="EMBL" id="ACU70583.1"/>
    </source>
</evidence>
<accession>C7QBK6</accession>
<feature type="domain" description="HTH tetR-type" evidence="5">
    <location>
        <begin position="9"/>
        <end position="69"/>
    </location>
</feature>
<evidence type="ECO:0000256" key="1">
    <source>
        <dbReference type="ARBA" id="ARBA00023015"/>
    </source>
</evidence>
<dbReference type="GO" id="GO:0000976">
    <property type="term" value="F:transcription cis-regulatory region binding"/>
    <property type="evidence" value="ECO:0007669"/>
    <property type="project" value="TreeGrafter"/>
</dbReference>
<protein>
    <submittedName>
        <fullName evidence="6">Transcriptional regulator, TetR family</fullName>
    </submittedName>
</protein>
<dbReference type="AlphaFoldDB" id="C7QBK6"/>
<dbReference type="GO" id="GO:0003700">
    <property type="term" value="F:DNA-binding transcription factor activity"/>
    <property type="evidence" value="ECO:0007669"/>
    <property type="project" value="TreeGrafter"/>
</dbReference>
<dbReference type="Proteomes" id="UP000000851">
    <property type="component" value="Chromosome"/>
</dbReference>
<dbReference type="Pfam" id="PF00440">
    <property type="entry name" value="TetR_N"/>
    <property type="match status" value="1"/>
</dbReference>
<dbReference type="KEGG" id="cai:Caci_1662"/>
<keyword evidence="3" id="KW-0804">Transcription</keyword>
<dbReference type="PANTHER" id="PTHR30055">
    <property type="entry name" value="HTH-TYPE TRANSCRIPTIONAL REGULATOR RUTR"/>
    <property type="match status" value="1"/>
</dbReference>